<dbReference type="PANTHER" id="PTHR34582:SF7">
    <property type="entry name" value="UPF0702 TRANSMEMBRANE PROTEIN YDFS"/>
    <property type="match status" value="1"/>
</dbReference>
<dbReference type="AlphaFoldDB" id="A0A511VAB6"/>
<evidence type="ECO:0000256" key="6">
    <source>
        <dbReference type="ARBA" id="ARBA00023136"/>
    </source>
</evidence>
<feature type="domain" description="YetF-like N-terminal transmembrane" evidence="9">
    <location>
        <begin position="4"/>
        <end position="78"/>
    </location>
</feature>
<keyword evidence="5 7" id="KW-1133">Transmembrane helix</keyword>
<feature type="transmembrane region" description="Helical" evidence="7">
    <location>
        <begin position="6"/>
        <end position="26"/>
    </location>
</feature>
<protein>
    <recommendedName>
        <fullName evidence="12">DUF421 domain-containing protein</fullName>
    </recommendedName>
</protein>
<comment type="similarity">
    <text evidence="2">Belongs to the UPF0702 family.</text>
</comment>
<comment type="caution">
    <text evidence="10">The sequence shown here is derived from an EMBL/GenBank/DDBJ whole genome shotgun (WGS) entry which is preliminary data.</text>
</comment>
<comment type="subcellular location">
    <subcellularLocation>
        <location evidence="1">Cell membrane</location>
        <topology evidence="1">Multi-pass membrane protein</topology>
    </subcellularLocation>
</comment>
<dbReference type="Pfam" id="PF07870">
    <property type="entry name" value="DUF1657"/>
    <property type="match status" value="1"/>
</dbReference>
<dbReference type="Pfam" id="PF20730">
    <property type="entry name" value="YetF_N"/>
    <property type="match status" value="1"/>
</dbReference>
<evidence type="ECO:0008006" key="12">
    <source>
        <dbReference type="Google" id="ProtNLM"/>
    </source>
</evidence>
<proteinExistence type="inferred from homology"/>
<dbReference type="InterPro" id="IPR048454">
    <property type="entry name" value="YetF_N"/>
</dbReference>
<dbReference type="PANTHER" id="PTHR34582">
    <property type="entry name" value="UPF0702 TRANSMEMBRANE PROTEIN YCAP"/>
    <property type="match status" value="1"/>
</dbReference>
<feature type="transmembrane region" description="Helical" evidence="7">
    <location>
        <begin position="33"/>
        <end position="53"/>
    </location>
</feature>
<keyword evidence="3" id="KW-1003">Cell membrane</keyword>
<reference evidence="10 11" key="1">
    <citation type="submission" date="2019-07" db="EMBL/GenBank/DDBJ databases">
        <title>Whole genome shotgun sequence of Aneurinibacillus danicus NBRC 102444.</title>
        <authorList>
            <person name="Hosoyama A."/>
            <person name="Uohara A."/>
            <person name="Ohji S."/>
            <person name="Ichikawa N."/>
        </authorList>
    </citation>
    <scope>NUCLEOTIDE SEQUENCE [LARGE SCALE GENOMIC DNA]</scope>
    <source>
        <strain evidence="10 11">NBRC 102444</strain>
    </source>
</reference>
<dbReference type="InterPro" id="IPR007353">
    <property type="entry name" value="DUF421"/>
</dbReference>
<dbReference type="Pfam" id="PF04239">
    <property type="entry name" value="DUF421"/>
    <property type="match status" value="1"/>
</dbReference>
<evidence type="ECO:0000256" key="2">
    <source>
        <dbReference type="ARBA" id="ARBA00006448"/>
    </source>
</evidence>
<evidence type="ECO:0000313" key="10">
    <source>
        <dbReference type="EMBL" id="GEN35867.1"/>
    </source>
</evidence>
<dbReference type="InterPro" id="IPR012452">
    <property type="entry name" value="DUF1657"/>
</dbReference>
<dbReference type="OrthoDB" id="9778331at2"/>
<dbReference type="RefSeq" id="WP_146811376.1">
    <property type="nucleotide sequence ID" value="NZ_BJXX01000154.1"/>
</dbReference>
<feature type="transmembrane region" description="Helical" evidence="7">
    <location>
        <begin position="59"/>
        <end position="78"/>
    </location>
</feature>
<gene>
    <name evidence="10" type="ORF">ADA01nite_33270</name>
</gene>
<evidence type="ECO:0000313" key="11">
    <source>
        <dbReference type="Proteomes" id="UP000321157"/>
    </source>
</evidence>
<dbReference type="InterPro" id="IPR023090">
    <property type="entry name" value="UPF0702_alpha/beta_dom_sf"/>
</dbReference>
<evidence type="ECO:0000256" key="4">
    <source>
        <dbReference type="ARBA" id="ARBA00022692"/>
    </source>
</evidence>
<feature type="domain" description="YetF C-terminal" evidence="8">
    <location>
        <begin position="82"/>
        <end position="214"/>
    </location>
</feature>
<keyword evidence="4 7" id="KW-0812">Transmembrane</keyword>
<dbReference type="GO" id="GO:0005886">
    <property type="term" value="C:plasma membrane"/>
    <property type="evidence" value="ECO:0007669"/>
    <property type="project" value="UniProtKB-SubCell"/>
</dbReference>
<keyword evidence="6 7" id="KW-0472">Membrane</keyword>
<evidence type="ECO:0000259" key="8">
    <source>
        <dbReference type="Pfam" id="PF04239"/>
    </source>
</evidence>
<keyword evidence="11" id="KW-1185">Reference proteome</keyword>
<evidence type="ECO:0000256" key="3">
    <source>
        <dbReference type="ARBA" id="ARBA00022475"/>
    </source>
</evidence>
<evidence type="ECO:0000256" key="1">
    <source>
        <dbReference type="ARBA" id="ARBA00004651"/>
    </source>
</evidence>
<name>A0A511VAB6_9BACL</name>
<organism evidence="10 11">
    <name type="scientific">Aneurinibacillus danicus</name>
    <dbReference type="NCBI Taxonomy" id="267746"/>
    <lineage>
        <taxon>Bacteria</taxon>
        <taxon>Bacillati</taxon>
        <taxon>Bacillota</taxon>
        <taxon>Bacilli</taxon>
        <taxon>Bacillales</taxon>
        <taxon>Paenibacillaceae</taxon>
        <taxon>Aneurinibacillus group</taxon>
        <taxon>Aneurinibacillus</taxon>
    </lineage>
</organism>
<dbReference type="EMBL" id="BJXX01000154">
    <property type="protein sequence ID" value="GEN35867.1"/>
    <property type="molecule type" value="Genomic_DNA"/>
</dbReference>
<accession>A0A511VAB6</accession>
<evidence type="ECO:0000259" key="9">
    <source>
        <dbReference type="Pfam" id="PF20730"/>
    </source>
</evidence>
<dbReference type="Proteomes" id="UP000321157">
    <property type="component" value="Unassembled WGS sequence"/>
</dbReference>
<sequence>MPEYLLILIRSLLSFVLLLLLARLMGKKQLSQLTFFDYVVGITIGSIAAALAIDQNIMIINGIIGLIIWGALPMLLSYTELKSNKLRHLMDGEPTVLIRDGKILEENMKKERMTVDELMLSLRAKNTFRLSDVEMAVMETNGEISVLKKSDAEPVTPKLLGMLTEQHKSPGTVIVDGNVIDATLSSLGYSREWLLGEIMKQGGTSFEQVFLAQIDSTGNVYIDFYYDKMTQPQAKQKPLLEASLKKVQADLELFALDTNDPAAKAMYQQQAKQLETVVNSLAPYLKE</sequence>
<dbReference type="Gene3D" id="3.30.240.20">
    <property type="entry name" value="bsu07140 like domains"/>
    <property type="match status" value="2"/>
</dbReference>
<evidence type="ECO:0000256" key="7">
    <source>
        <dbReference type="SAM" id="Phobius"/>
    </source>
</evidence>
<evidence type="ECO:0000256" key="5">
    <source>
        <dbReference type="ARBA" id="ARBA00022989"/>
    </source>
</evidence>